<keyword evidence="4" id="KW-0812">Transmembrane</keyword>
<keyword evidence="1" id="KW-1015">Disulfide bond</keyword>
<keyword evidence="4" id="KW-1133">Transmembrane helix</keyword>
<feature type="region of interest" description="Disordered" evidence="3">
    <location>
        <begin position="366"/>
        <end position="391"/>
    </location>
</feature>
<dbReference type="InterPro" id="IPR035914">
    <property type="entry name" value="Sperma_CUB_dom_sf"/>
</dbReference>
<dbReference type="EnsemblMetazoa" id="XM_008213193">
    <property type="protein sequence ID" value="XP_008211415"/>
    <property type="gene ID" value="LOC100121107"/>
</dbReference>
<comment type="caution">
    <text evidence="2">Lacks conserved residue(s) required for the propagation of feature annotation.</text>
</comment>
<dbReference type="InterPro" id="IPR000859">
    <property type="entry name" value="CUB_dom"/>
</dbReference>
<evidence type="ECO:0000313" key="7">
    <source>
        <dbReference type="EnsemblMetazoa" id="XP_008211415"/>
    </source>
</evidence>
<evidence type="ECO:0000256" key="1">
    <source>
        <dbReference type="ARBA" id="ARBA00023157"/>
    </source>
</evidence>
<dbReference type="GeneID" id="100121107"/>
<evidence type="ECO:0000256" key="4">
    <source>
        <dbReference type="SAM" id="Phobius"/>
    </source>
</evidence>
<evidence type="ECO:0000256" key="3">
    <source>
        <dbReference type="SAM" id="MobiDB-lite"/>
    </source>
</evidence>
<dbReference type="SMART" id="SM00042">
    <property type="entry name" value="CUB"/>
    <property type="match status" value="1"/>
</dbReference>
<dbReference type="PANTHER" id="PTHR46908:SF8">
    <property type="entry name" value="C-TYPE LECTIN DOMAIN-CONTAINING PROTEIN"/>
    <property type="match status" value="1"/>
</dbReference>
<proteinExistence type="predicted"/>
<dbReference type="PANTHER" id="PTHR46908">
    <property type="entry name" value="CUBILIN-LIKE PROTEIN"/>
    <property type="match status" value="1"/>
</dbReference>
<dbReference type="SUPFAM" id="SSF49854">
    <property type="entry name" value="Spermadhesin, CUB domain"/>
    <property type="match status" value="1"/>
</dbReference>
<dbReference type="PROSITE" id="PS01180">
    <property type="entry name" value="CUB"/>
    <property type="match status" value="1"/>
</dbReference>
<feature type="domain" description="CUB" evidence="6">
    <location>
        <begin position="181"/>
        <end position="296"/>
    </location>
</feature>
<evidence type="ECO:0000256" key="2">
    <source>
        <dbReference type="PROSITE-ProRule" id="PRU00059"/>
    </source>
</evidence>
<dbReference type="Pfam" id="PF00431">
    <property type="entry name" value="CUB"/>
    <property type="match status" value="1"/>
</dbReference>
<evidence type="ECO:0000259" key="6">
    <source>
        <dbReference type="PROSITE" id="PS01180"/>
    </source>
</evidence>
<evidence type="ECO:0000313" key="8">
    <source>
        <dbReference type="Proteomes" id="UP000002358"/>
    </source>
</evidence>
<dbReference type="OrthoDB" id="6431754at2759"/>
<feature type="transmembrane region" description="Helical" evidence="4">
    <location>
        <begin position="434"/>
        <end position="458"/>
    </location>
</feature>
<keyword evidence="5" id="KW-0732">Signal</keyword>
<dbReference type="SMR" id="A0A7M7H8E2"/>
<protein>
    <recommendedName>
        <fullName evidence="6">CUB domain-containing protein</fullName>
    </recommendedName>
</protein>
<dbReference type="Gene3D" id="2.60.120.290">
    <property type="entry name" value="Spermadhesin, CUB domain"/>
    <property type="match status" value="1"/>
</dbReference>
<feature type="signal peptide" evidence="5">
    <location>
        <begin position="1"/>
        <end position="19"/>
    </location>
</feature>
<dbReference type="InParanoid" id="A0A7M7H8E2"/>
<reference evidence="7" key="1">
    <citation type="submission" date="2021-01" db="UniProtKB">
        <authorList>
            <consortium name="EnsemblMetazoa"/>
        </authorList>
    </citation>
    <scope>IDENTIFICATION</scope>
</reference>
<name>A0A7M7H8E2_NASVI</name>
<evidence type="ECO:0000256" key="5">
    <source>
        <dbReference type="SAM" id="SignalP"/>
    </source>
</evidence>
<organism evidence="7 8">
    <name type="scientific">Nasonia vitripennis</name>
    <name type="common">Parasitic wasp</name>
    <dbReference type="NCBI Taxonomy" id="7425"/>
    <lineage>
        <taxon>Eukaryota</taxon>
        <taxon>Metazoa</taxon>
        <taxon>Ecdysozoa</taxon>
        <taxon>Arthropoda</taxon>
        <taxon>Hexapoda</taxon>
        <taxon>Insecta</taxon>
        <taxon>Pterygota</taxon>
        <taxon>Neoptera</taxon>
        <taxon>Endopterygota</taxon>
        <taxon>Hymenoptera</taxon>
        <taxon>Apocrita</taxon>
        <taxon>Proctotrupomorpha</taxon>
        <taxon>Chalcidoidea</taxon>
        <taxon>Pteromalidae</taxon>
        <taxon>Pteromalinae</taxon>
        <taxon>Nasonia</taxon>
    </lineage>
</organism>
<dbReference type="InterPro" id="IPR052129">
    <property type="entry name" value="Spermadhesin-Link_domain"/>
</dbReference>
<feature type="chain" id="PRO_5029556877" description="CUB domain-containing protein" evidence="5">
    <location>
        <begin position="20"/>
        <end position="491"/>
    </location>
</feature>
<dbReference type="Proteomes" id="UP000002358">
    <property type="component" value="Chromosome 4"/>
</dbReference>
<sequence>MRLGSRLLPLVLLLIGVTGLRTDPRRPSAGPRQIISRNVTGLQLDHRGNVMEIVEERTCSAALVRLTCSSLTSFMFILEAEYQPNRTDACVYDKQSWCRYKSIFAMIRNLQLRRGFLRGSYPGELDENPFEFKSTINRRCAGRHHCRYRVTSDHPEALFWKPANIRIKYACVPEASVYKYCNADVKVPVGLQGGFLKSPGYPLYYLGGITCGWTFRSLPGQRIVLTFHDLSIREHERDGSCLDVVRVRDNGNTLLESCGSIAGLRIVSNTNVVTLNLVSSARLYPARGFFLQYQVLGCPDVTAPLGSRVSNGTLESRSFLCRAGTLFPDTGQRARTIHCRSGEWQEDVPSLPGCVSSSTLILRSDESDGSDRLQAAAGTSGSSIERDGAAGNLDYETRTDRVDLEDAVAKTVNYSIMDQTQPAMIKDGDYVVDVILPTLLIALLFVGNAVIVYIIFHFRKRNVDAFRKTPAEEREDIALSATANGATDHQV</sequence>
<dbReference type="CDD" id="cd00041">
    <property type="entry name" value="CUB"/>
    <property type="match status" value="1"/>
</dbReference>
<dbReference type="AlphaFoldDB" id="A0A7M7H8E2"/>
<keyword evidence="4" id="KW-0472">Membrane</keyword>
<accession>A0A7M7H8E2</accession>
<keyword evidence="8" id="KW-1185">Reference proteome</keyword>
<dbReference type="RefSeq" id="XP_008211415.1">
    <property type="nucleotide sequence ID" value="XM_008213193.4"/>
</dbReference>